<reference evidence="1 2" key="1">
    <citation type="submission" date="2016-05" db="EMBL/GenBank/DDBJ databases">
        <title>Nuclear genome of Blastocystis sp. subtype 1 NandII.</title>
        <authorList>
            <person name="Gentekaki E."/>
            <person name="Curtis B."/>
            <person name="Stairs C."/>
            <person name="Eme L."/>
            <person name="Herman E."/>
            <person name="Klimes V."/>
            <person name="Arias M.C."/>
            <person name="Elias M."/>
            <person name="Hilliou F."/>
            <person name="Klute M."/>
            <person name="Malik S.-B."/>
            <person name="Pightling A."/>
            <person name="Rachubinski R."/>
            <person name="Salas D."/>
            <person name="Schlacht A."/>
            <person name="Suga H."/>
            <person name="Archibald J."/>
            <person name="Ball S.G."/>
            <person name="Clark G."/>
            <person name="Dacks J."/>
            <person name="Van Der Giezen M."/>
            <person name="Tsaousis A."/>
            <person name="Roger A."/>
        </authorList>
    </citation>
    <scope>NUCLEOTIDE SEQUENCE [LARGE SCALE GENOMIC DNA]</scope>
    <source>
        <strain evidence="2">ATCC 50177 / NandII</strain>
    </source>
</reference>
<dbReference type="AlphaFoldDB" id="A0A196SB85"/>
<gene>
    <name evidence="1" type="ORF">AV274_4930</name>
</gene>
<dbReference type="Gene3D" id="3.40.50.11350">
    <property type="match status" value="1"/>
</dbReference>
<evidence type="ECO:0000313" key="1">
    <source>
        <dbReference type="EMBL" id="OAO13372.1"/>
    </source>
</evidence>
<dbReference type="OrthoDB" id="6435034at2759"/>
<sequence>MASRYSFMAVLFVVVTIRFFFSFQQDVYSYPLYYNKIVVIRKNDATQMVIVQFFEGLSEGEDEAPSKKAPKRDSLPPFVYSPKERLFNLTPPFKPVNMKEVYLPHSTVPRNAMTVRSHWNSGSEQFINYMNKQFIPFQAQHTNDSNPIIYVKRGTTGIAGQMRGVCDVLLLSIIHQRPFKMYASSLQSYLFAFPIANVTYPVTLANDSDNEHIVQNYNKKNHPRVDTWIEFTINNATPGVNAPGDFNTLYPGSTAVISLHSFLRPLLANRANHNRVARLFGMSVNQRPQGVWYRACMQSLFQPTEYLRRYLQPYLKLFARHPVLGIHIRSGDSTKWKDASFHLTPDVITREFDHIDAVLRNLTAPLIFLSSDSDTYKQLILDRYGKIVFTVSGLDLKHVGKSSTQSGLLRAAMELHLIGQCDYLLLTPVSGFGDCGKRLNRKKPTVWYFQPLPSPSPSVK</sequence>
<evidence type="ECO:0000313" key="2">
    <source>
        <dbReference type="Proteomes" id="UP000078348"/>
    </source>
</evidence>
<name>A0A196SB85_BLAHN</name>
<protein>
    <submittedName>
        <fullName evidence="1">Uncharacterized protein</fullName>
    </submittedName>
</protein>
<keyword evidence="2" id="KW-1185">Reference proteome</keyword>
<accession>A0A196SB85</accession>
<proteinExistence type="predicted"/>
<comment type="caution">
    <text evidence="1">The sequence shown here is derived from an EMBL/GenBank/DDBJ whole genome shotgun (WGS) entry which is preliminary data.</text>
</comment>
<dbReference type="EMBL" id="LXWW01000412">
    <property type="protein sequence ID" value="OAO13372.1"/>
    <property type="molecule type" value="Genomic_DNA"/>
</dbReference>
<organism evidence="1 2">
    <name type="scientific">Blastocystis sp. subtype 1 (strain ATCC 50177 / NandII)</name>
    <dbReference type="NCBI Taxonomy" id="478820"/>
    <lineage>
        <taxon>Eukaryota</taxon>
        <taxon>Sar</taxon>
        <taxon>Stramenopiles</taxon>
        <taxon>Bigyra</taxon>
        <taxon>Opalozoa</taxon>
        <taxon>Opalinata</taxon>
        <taxon>Blastocystidae</taxon>
        <taxon>Blastocystis</taxon>
    </lineage>
</organism>
<dbReference type="Proteomes" id="UP000078348">
    <property type="component" value="Unassembled WGS sequence"/>
</dbReference>